<organism evidence="1 2">
    <name type="scientific">Dickeya zeae</name>
    <dbReference type="NCBI Taxonomy" id="204042"/>
    <lineage>
        <taxon>Bacteria</taxon>
        <taxon>Pseudomonadati</taxon>
        <taxon>Pseudomonadota</taxon>
        <taxon>Gammaproteobacteria</taxon>
        <taxon>Enterobacterales</taxon>
        <taxon>Pectobacteriaceae</taxon>
        <taxon>Dickeya</taxon>
    </lineage>
</organism>
<dbReference type="Proteomes" id="UP000500801">
    <property type="component" value="Chromosome"/>
</dbReference>
<dbReference type="RefSeq" id="WP_168363577.1">
    <property type="nucleotide sequence ID" value="NZ_CP033622.1"/>
</dbReference>
<evidence type="ECO:0000313" key="1">
    <source>
        <dbReference type="EMBL" id="QIZ52591.1"/>
    </source>
</evidence>
<protein>
    <recommendedName>
        <fullName evidence="3">Mor transcription activator domain-containing protein</fullName>
    </recommendedName>
</protein>
<dbReference type="AlphaFoldDB" id="A0AAE6Z1N6"/>
<sequence length="151" mass="17303">MEYSILRGVFSGLPDLNDPRFSVFNDFYLNNKVTVLSSLPWVVSEIIENDGFDKMIEFIINHGGGRIYVSRDYPLFLQRVGMHLSKKTHDKMLFHSMPDNVLDIPSSWGIYLKLRNVAVRLLLSQGVSQEQIARDFGITSRALRKIVAVKE</sequence>
<dbReference type="EMBL" id="CP033622">
    <property type="protein sequence ID" value="QIZ52591.1"/>
    <property type="molecule type" value="Genomic_DNA"/>
</dbReference>
<reference evidence="1 2" key="1">
    <citation type="submission" date="2018-11" db="EMBL/GenBank/DDBJ databases">
        <title>Complete genome sequence of Dickeya zeae strain CE1 infecting Canna edulis Ker-Gawl. in China.</title>
        <authorList>
            <person name="Zhang J."/>
            <person name="Lin B."/>
            <person name="Shen H."/>
            <person name="Jiang S."/>
            <person name="Pu X."/>
            <person name="Sun D."/>
        </authorList>
    </citation>
    <scope>NUCLEOTIDE SEQUENCE [LARGE SCALE GENOMIC DNA]</scope>
    <source>
        <strain evidence="1 2">CE1</strain>
    </source>
</reference>
<gene>
    <name evidence="1" type="ORF">DWG24_18505</name>
</gene>
<accession>A0AAE6Z1N6</accession>
<proteinExistence type="predicted"/>
<name>A0AAE6Z1N6_9GAMM</name>
<evidence type="ECO:0008006" key="3">
    <source>
        <dbReference type="Google" id="ProtNLM"/>
    </source>
</evidence>
<evidence type="ECO:0000313" key="2">
    <source>
        <dbReference type="Proteomes" id="UP000500801"/>
    </source>
</evidence>